<accession>A0A699U5Z4</accession>
<dbReference type="GO" id="GO:0005524">
    <property type="term" value="F:ATP binding"/>
    <property type="evidence" value="ECO:0007669"/>
    <property type="project" value="UniProtKB-KW"/>
</dbReference>
<gene>
    <name evidence="4" type="ORF">Tci_889796</name>
</gene>
<dbReference type="AlphaFoldDB" id="A0A699U5Z4"/>
<dbReference type="SUPFAM" id="SSF53067">
    <property type="entry name" value="Actin-like ATPase domain"/>
    <property type="match status" value="1"/>
</dbReference>
<keyword evidence="4" id="KW-0346">Stress response</keyword>
<dbReference type="FunFam" id="3.30.420.40:FF:000028">
    <property type="entry name" value="heat shock 70 kDa protein-like"/>
    <property type="match status" value="1"/>
</dbReference>
<comment type="caution">
    <text evidence="4">The sequence shown here is derived from an EMBL/GenBank/DDBJ whole genome shotgun (WGS) entry which is preliminary data.</text>
</comment>
<dbReference type="Pfam" id="PF00012">
    <property type="entry name" value="HSP70"/>
    <property type="match status" value="1"/>
</dbReference>
<dbReference type="Gene3D" id="3.30.420.40">
    <property type="match status" value="1"/>
</dbReference>
<evidence type="ECO:0000313" key="4">
    <source>
        <dbReference type="EMBL" id="GFD17827.1"/>
    </source>
</evidence>
<dbReference type="InterPro" id="IPR013126">
    <property type="entry name" value="Hsp_70_fam"/>
</dbReference>
<evidence type="ECO:0000256" key="1">
    <source>
        <dbReference type="ARBA" id="ARBA00007381"/>
    </source>
</evidence>
<evidence type="ECO:0000256" key="3">
    <source>
        <dbReference type="ARBA" id="ARBA00022840"/>
    </source>
</evidence>
<keyword evidence="3" id="KW-0067">ATP-binding</keyword>
<feature type="non-terminal residue" evidence="4">
    <location>
        <position position="80"/>
    </location>
</feature>
<name>A0A699U5Z4_TANCI</name>
<dbReference type="InterPro" id="IPR043129">
    <property type="entry name" value="ATPase_NBD"/>
</dbReference>
<protein>
    <submittedName>
        <fullName evidence="4">Heat shock cognate 70 kDa protein-like</fullName>
    </submittedName>
</protein>
<sequence>MRIEEYSPKEISRIILNNLKESAEAFLATEVVDAVITVLAYFSDKQRHTIKDAGTLAALNVMQLISKPTAANCICSRFDI</sequence>
<keyword evidence="2" id="KW-0547">Nucleotide-binding</keyword>
<evidence type="ECO:0000256" key="2">
    <source>
        <dbReference type="ARBA" id="ARBA00022741"/>
    </source>
</evidence>
<dbReference type="EMBL" id="BKCJ011303178">
    <property type="protein sequence ID" value="GFD17827.1"/>
    <property type="molecule type" value="Genomic_DNA"/>
</dbReference>
<proteinExistence type="inferred from homology"/>
<dbReference type="PANTHER" id="PTHR19375">
    <property type="entry name" value="HEAT SHOCK PROTEIN 70KDA"/>
    <property type="match status" value="1"/>
</dbReference>
<reference evidence="4" key="1">
    <citation type="journal article" date="2019" name="Sci. Rep.">
        <title>Draft genome of Tanacetum cinerariifolium, the natural source of mosquito coil.</title>
        <authorList>
            <person name="Yamashiro T."/>
            <person name="Shiraishi A."/>
            <person name="Satake H."/>
            <person name="Nakayama K."/>
        </authorList>
    </citation>
    <scope>NUCLEOTIDE SEQUENCE</scope>
</reference>
<comment type="similarity">
    <text evidence="1">Belongs to the heat shock protein 70 family.</text>
</comment>
<organism evidence="4">
    <name type="scientific">Tanacetum cinerariifolium</name>
    <name type="common">Dalmatian daisy</name>
    <name type="synonym">Chrysanthemum cinerariifolium</name>
    <dbReference type="NCBI Taxonomy" id="118510"/>
    <lineage>
        <taxon>Eukaryota</taxon>
        <taxon>Viridiplantae</taxon>
        <taxon>Streptophyta</taxon>
        <taxon>Embryophyta</taxon>
        <taxon>Tracheophyta</taxon>
        <taxon>Spermatophyta</taxon>
        <taxon>Magnoliopsida</taxon>
        <taxon>eudicotyledons</taxon>
        <taxon>Gunneridae</taxon>
        <taxon>Pentapetalae</taxon>
        <taxon>asterids</taxon>
        <taxon>campanulids</taxon>
        <taxon>Asterales</taxon>
        <taxon>Asteraceae</taxon>
        <taxon>Asteroideae</taxon>
        <taxon>Anthemideae</taxon>
        <taxon>Anthemidinae</taxon>
        <taxon>Tanacetum</taxon>
    </lineage>
</organism>
<dbReference type="GO" id="GO:0140662">
    <property type="term" value="F:ATP-dependent protein folding chaperone"/>
    <property type="evidence" value="ECO:0007669"/>
    <property type="project" value="InterPro"/>
</dbReference>